<protein>
    <recommendedName>
        <fullName evidence="3">Fibronectin type-III domain-containing protein</fullName>
    </recommendedName>
</protein>
<name>A0A3Q3BQ44_HAPBU</name>
<keyword evidence="2" id="KW-0732">Signal</keyword>
<feature type="domain" description="Fibronectin type-III" evidence="3">
    <location>
        <begin position="15"/>
        <end position="69"/>
    </location>
</feature>
<dbReference type="AlphaFoldDB" id="A0A3Q3BQ44"/>
<evidence type="ECO:0000256" key="1">
    <source>
        <dbReference type="SAM" id="Phobius"/>
    </source>
</evidence>
<feature type="signal peptide" evidence="2">
    <location>
        <begin position="1"/>
        <end position="24"/>
    </location>
</feature>
<evidence type="ECO:0000313" key="4">
    <source>
        <dbReference type="Ensembl" id="ENSHBUP00000003891.1"/>
    </source>
</evidence>
<reference evidence="4" key="1">
    <citation type="submission" date="2025-08" db="UniProtKB">
        <authorList>
            <consortium name="Ensembl"/>
        </authorList>
    </citation>
    <scope>IDENTIFICATION</scope>
</reference>
<keyword evidence="1" id="KW-0472">Membrane</keyword>
<dbReference type="Gene3D" id="2.60.40.10">
    <property type="entry name" value="Immunoglobulins"/>
    <property type="match status" value="1"/>
</dbReference>
<dbReference type="InterPro" id="IPR036116">
    <property type="entry name" value="FN3_sf"/>
</dbReference>
<feature type="transmembrane region" description="Helical" evidence="1">
    <location>
        <begin position="192"/>
        <end position="212"/>
    </location>
</feature>
<dbReference type="SUPFAM" id="SSF49265">
    <property type="entry name" value="Fibronectin type III"/>
    <property type="match status" value="1"/>
</dbReference>
<dbReference type="GeneTree" id="ENSGT01030000237715"/>
<proteinExistence type="predicted"/>
<evidence type="ECO:0000313" key="5">
    <source>
        <dbReference type="Proteomes" id="UP000264840"/>
    </source>
</evidence>
<accession>A0A3Q3BQ44</accession>
<dbReference type="STRING" id="8153.ENSHBUP00000003891"/>
<keyword evidence="1" id="KW-1133">Transmembrane helix</keyword>
<organism evidence="4 5">
    <name type="scientific">Haplochromis burtoni</name>
    <name type="common">Burton's mouthbrooder</name>
    <name type="synonym">Chromis burtoni</name>
    <dbReference type="NCBI Taxonomy" id="8153"/>
    <lineage>
        <taxon>Eukaryota</taxon>
        <taxon>Metazoa</taxon>
        <taxon>Chordata</taxon>
        <taxon>Craniata</taxon>
        <taxon>Vertebrata</taxon>
        <taxon>Euteleostomi</taxon>
        <taxon>Actinopterygii</taxon>
        <taxon>Neopterygii</taxon>
        <taxon>Teleostei</taxon>
        <taxon>Neoteleostei</taxon>
        <taxon>Acanthomorphata</taxon>
        <taxon>Ovalentaria</taxon>
        <taxon>Cichlomorphae</taxon>
        <taxon>Cichliformes</taxon>
        <taxon>Cichlidae</taxon>
        <taxon>African cichlids</taxon>
        <taxon>Pseudocrenilabrinae</taxon>
        <taxon>Haplochromini</taxon>
        <taxon>Haplochromis</taxon>
    </lineage>
</organism>
<dbReference type="Pfam" id="PF01108">
    <property type="entry name" value="Tissue_fac"/>
    <property type="match status" value="1"/>
</dbReference>
<evidence type="ECO:0000256" key="2">
    <source>
        <dbReference type="SAM" id="SignalP"/>
    </source>
</evidence>
<keyword evidence="5" id="KW-1185">Reference proteome</keyword>
<evidence type="ECO:0000259" key="3">
    <source>
        <dbReference type="Pfam" id="PF01108"/>
    </source>
</evidence>
<reference evidence="4" key="2">
    <citation type="submission" date="2025-09" db="UniProtKB">
        <authorList>
            <consortium name="Ensembl"/>
        </authorList>
    </citation>
    <scope>IDENTIFICATION</scope>
</reference>
<keyword evidence="1" id="KW-0812">Transmembrane</keyword>
<feature type="chain" id="PRO_5045468075" description="Fibronectin type-III domain-containing protein" evidence="2">
    <location>
        <begin position="25"/>
        <end position="248"/>
    </location>
</feature>
<dbReference type="Ensembl" id="ENSHBUT00000009627.1">
    <property type="protein sequence ID" value="ENSHBUP00000003891.1"/>
    <property type="gene ID" value="ENSHBUG00000005160.1"/>
</dbReference>
<sequence>MKHEITHGAGLLLTFDLPLPVCVPAVGTLPKPVNISLTSLNFSYILKWEAGPGTPPGVYYNVEYKSERWVYLHTLTAAGVLMSPGWYPDDSLRCLQRSSDMFLAHIGSGDHEHRYTNAGHKQVTAGNSSASTTCSSTTCTSTTTGSTICTSTTTGSTTCTVARCEHLNVAVFRLMRLMFTSKLVVFLRADPLISGMLCSLVIIVTFCIFMLISTGFICPRRRLLPSVLVSSESEHHTLNTSPKEDDLF</sequence>
<dbReference type="Proteomes" id="UP000264840">
    <property type="component" value="Unplaced"/>
</dbReference>
<dbReference type="InterPro" id="IPR003961">
    <property type="entry name" value="FN3_dom"/>
</dbReference>
<dbReference type="InterPro" id="IPR013783">
    <property type="entry name" value="Ig-like_fold"/>
</dbReference>